<feature type="domain" description="Amidohydrolase-related" evidence="2">
    <location>
        <begin position="3"/>
        <end position="283"/>
    </location>
</feature>
<dbReference type="EMBL" id="PXYW01000008">
    <property type="protein sequence ID" value="PSR34478.1"/>
    <property type="molecule type" value="Genomic_DNA"/>
</dbReference>
<evidence type="ECO:0000256" key="1">
    <source>
        <dbReference type="ARBA" id="ARBA00023239"/>
    </source>
</evidence>
<evidence type="ECO:0000313" key="3">
    <source>
        <dbReference type="EMBL" id="PSR34478.1"/>
    </source>
</evidence>
<dbReference type="Proteomes" id="UP000242972">
    <property type="component" value="Unassembled WGS sequence"/>
</dbReference>
<comment type="caution">
    <text evidence="3">The sequence shown here is derived from an EMBL/GenBank/DDBJ whole genome shotgun (WGS) entry which is preliminary data.</text>
</comment>
<dbReference type="SUPFAM" id="SSF51556">
    <property type="entry name" value="Metallo-dependent hydrolases"/>
    <property type="match status" value="1"/>
</dbReference>
<organism evidence="3 4">
    <name type="scientific">Sulfobacillus benefaciens</name>
    <dbReference type="NCBI Taxonomy" id="453960"/>
    <lineage>
        <taxon>Bacteria</taxon>
        <taxon>Bacillati</taxon>
        <taxon>Bacillota</taxon>
        <taxon>Clostridia</taxon>
        <taxon>Eubacteriales</taxon>
        <taxon>Clostridiales Family XVII. Incertae Sedis</taxon>
        <taxon>Sulfobacillus</taxon>
    </lineage>
</organism>
<dbReference type="InterPro" id="IPR006680">
    <property type="entry name" value="Amidohydro-rel"/>
</dbReference>
<dbReference type="InterPro" id="IPR032465">
    <property type="entry name" value="ACMSD"/>
</dbReference>
<dbReference type="GO" id="GO:0019748">
    <property type="term" value="P:secondary metabolic process"/>
    <property type="evidence" value="ECO:0007669"/>
    <property type="project" value="TreeGrafter"/>
</dbReference>
<dbReference type="Gene3D" id="3.20.20.140">
    <property type="entry name" value="Metal-dependent hydrolases"/>
    <property type="match status" value="1"/>
</dbReference>
<dbReference type="GO" id="GO:0005829">
    <property type="term" value="C:cytosol"/>
    <property type="evidence" value="ECO:0007669"/>
    <property type="project" value="TreeGrafter"/>
</dbReference>
<dbReference type="InterPro" id="IPR032466">
    <property type="entry name" value="Metal_Hydrolase"/>
</dbReference>
<keyword evidence="1" id="KW-0456">Lyase</keyword>
<sequence>MWDLHAHVIPPNVMEAAQNSQMGLKVSQGQLLIDGHPLPFQLLTDLDALKNYSFRSGLNLALSVPPGLFRYQLSREQSREWCQLVNDGMRQIIESSQGRYRGFLLVPLQHPDLAAQLWHEYKGQDWFGIVTGTSINGMGLEDDLFHSFWEIFDQSRQVCFVHAVDAPDTRLGPYYLSNLLGYPYEDILCVARLLFSGLPIRFPETRWCVSHGGGGAAALLGRWQWAYDTHRPGIQRNVPPPREVFQKLWFDCLTHDEGALSLLLQHAAPNHIVAGSDYPFPMGMSRTFEEASDVGPRLTKIMASGDQLLRIDEKRHVL</sequence>
<gene>
    <name evidence="3" type="ORF">C7B46_04915</name>
</gene>
<dbReference type="Pfam" id="PF04909">
    <property type="entry name" value="Amidohydro_2"/>
    <property type="match status" value="1"/>
</dbReference>
<protein>
    <recommendedName>
        <fullName evidence="2">Amidohydrolase-related domain-containing protein</fullName>
    </recommendedName>
</protein>
<dbReference type="PANTHER" id="PTHR21240:SF28">
    <property type="entry name" value="ISO-OROTATE DECARBOXYLASE (EUROFUNG)"/>
    <property type="match status" value="1"/>
</dbReference>
<dbReference type="GO" id="GO:0016831">
    <property type="term" value="F:carboxy-lyase activity"/>
    <property type="evidence" value="ECO:0007669"/>
    <property type="project" value="InterPro"/>
</dbReference>
<dbReference type="GO" id="GO:0016787">
    <property type="term" value="F:hydrolase activity"/>
    <property type="evidence" value="ECO:0007669"/>
    <property type="project" value="InterPro"/>
</dbReference>
<dbReference type="PANTHER" id="PTHR21240">
    <property type="entry name" value="2-AMINO-3-CARBOXYLMUCONATE-6-SEMIALDEHYDE DECARBOXYLASE"/>
    <property type="match status" value="1"/>
</dbReference>
<accession>A0A2T2XJ62</accession>
<reference evidence="3 4" key="1">
    <citation type="journal article" date="2014" name="BMC Genomics">
        <title>Comparison of environmental and isolate Sulfobacillus genomes reveals diverse carbon, sulfur, nitrogen, and hydrogen metabolisms.</title>
        <authorList>
            <person name="Justice N.B."/>
            <person name="Norman A."/>
            <person name="Brown C.T."/>
            <person name="Singh A."/>
            <person name="Thomas B.C."/>
            <person name="Banfield J.F."/>
        </authorList>
    </citation>
    <scope>NUCLEOTIDE SEQUENCE [LARGE SCALE GENOMIC DNA]</scope>
    <source>
        <strain evidence="3">AMDSBA4</strain>
    </source>
</reference>
<proteinExistence type="predicted"/>
<evidence type="ECO:0000259" key="2">
    <source>
        <dbReference type="Pfam" id="PF04909"/>
    </source>
</evidence>
<evidence type="ECO:0000313" key="4">
    <source>
        <dbReference type="Proteomes" id="UP000242972"/>
    </source>
</evidence>
<dbReference type="AlphaFoldDB" id="A0A2T2XJ62"/>
<name>A0A2T2XJ62_9FIRM</name>